<reference evidence="2 3" key="1">
    <citation type="journal article" date="2018" name="PLoS Genet.">
        <title>Population sequencing reveals clonal diversity and ancestral inbreeding in the grapevine cultivar Chardonnay.</title>
        <authorList>
            <person name="Roach M.J."/>
            <person name="Johnson D.L."/>
            <person name="Bohlmann J."/>
            <person name="van Vuuren H.J."/>
            <person name="Jones S.J."/>
            <person name="Pretorius I.S."/>
            <person name="Schmidt S.A."/>
            <person name="Borneman A.R."/>
        </authorList>
    </citation>
    <scope>NUCLEOTIDE SEQUENCE [LARGE SCALE GENOMIC DNA]</scope>
    <source>
        <strain evidence="3">cv. Chardonnay</strain>
        <tissue evidence="2">Leaf</tissue>
    </source>
</reference>
<dbReference type="Proteomes" id="UP000288805">
    <property type="component" value="Unassembled WGS sequence"/>
</dbReference>
<dbReference type="AlphaFoldDB" id="A0A438HBB5"/>
<keyword evidence="1" id="KW-0732">Signal</keyword>
<feature type="signal peptide" evidence="1">
    <location>
        <begin position="1"/>
        <end position="18"/>
    </location>
</feature>
<evidence type="ECO:0000313" key="2">
    <source>
        <dbReference type="EMBL" id="RVW81748.1"/>
    </source>
</evidence>
<evidence type="ECO:0000313" key="3">
    <source>
        <dbReference type="Proteomes" id="UP000288805"/>
    </source>
</evidence>
<accession>A0A438HBB5</accession>
<comment type="caution">
    <text evidence="2">The sequence shown here is derived from an EMBL/GenBank/DDBJ whole genome shotgun (WGS) entry which is preliminary data.</text>
</comment>
<evidence type="ECO:0000256" key="1">
    <source>
        <dbReference type="SAM" id="SignalP"/>
    </source>
</evidence>
<dbReference type="EMBL" id="QGNW01000249">
    <property type="protein sequence ID" value="RVW81748.1"/>
    <property type="molecule type" value="Genomic_DNA"/>
</dbReference>
<sequence>MASVDAVWILMWFEAILGLRVNLDKSELILVGGVENVEALVADLGSRRDLRRNWLGEEPIHLQRRITLIQSTLASMPIYLMSVFSLPQKDKSKGGLGVKSLSTLNKTLLCKWSWRFANERGVFLESSDHGKVWGGARGLVFQGSEGWVWVSSCGKQLGGSDMLMLGSKMCGVPLREGGVGAHTSLDLSMIRRWMRCTGFFWALMGEFSRMWKIGCFGEKTKCGKFSIKSLFKALDSGPPVSSPRLSFRKLVCSLK</sequence>
<name>A0A438HBB5_VITVI</name>
<protein>
    <submittedName>
        <fullName evidence="2">Uncharacterized protein</fullName>
    </submittedName>
</protein>
<dbReference type="PANTHER" id="PTHR33116">
    <property type="entry name" value="REVERSE TRANSCRIPTASE ZINC-BINDING DOMAIN-CONTAINING PROTEIN-RELATED-RELATED"/>
    <property type="match status" value="1"/>
</dbReference>
<feature type="chain" id="PRO_5019410831" evidence="1">
    <location>
        <begin position="19"/>
        <end position="255"/>
    </location>
</feature>
<proteinExistence type="predicted"/>
<dbReference type="PANTHER" id="PTHR33116:SF78">
    <property type="entry name" value="OS12G0587133 PROTEIN"/>
    <property type="match status" value="1"/>
</dbReference>
<gene>
    <name evidence="2" type="ORF">CK203_049510</name>
</gene>
<organism evidence="2 3">
    <name type="scientific">Vitis vinifera</name>
    <name type="common">Grape</name>
    <dbReference type="NCBI Taxonomy" id="29760"/>
    <lineage>
        <taxon>Eukaryota</taxon>
        <taxon>Viridiplantae</taxon>
        <taxon>Streptophyta</taxon>
        <taxon>Embryophyta</taxon>
        <taxon>Tracheophyta</taxon>
        <taxon>Spermatophyta</taxon>
        <taxon>Magnoliopsida</taxon>
        <taxon>eudicotyledons</taxon>
        <taxon>Gunneridae</taxon>
        <taxon>Pentapetalae</taxon>
        <taxon>rosids</taxon>
        <taxon>Vitales</taxon>
        <taxon>Vitaceae</taxon>
        <taxon>Viteae</taxon>
        <taxon>Vitis</taxon>
    </lineage>
</organism>